<evidence type="ECO:0000313" key="2">
    <source>
        <dbReference type="EMBL" id="EZG43397.1"/>
    </source>
</evidence>
<keyword evidence="3" id="KW-1185">Reference proteome</keyword>
<evidence type="ECO:0000256" key="1">
    <source>
        <dbReference type="SAM" id="MobiDB-lite"/>
    </source>
</evidence>
<dbReference type="RefSeq" id="XP_011133374.1">
    <property type="nucleotide sequence ID" value="XM_011135072.1"/>
</dbReference>
<protein>
    <submittedName>
        <fullName evidence="2">Uncharacterized protein</fullName>
    </submittedName>
</protein>
<name>A0A023AXM7_GRENI</name>
<feature type="region of interest" description="Disordered" evidence="1">
    <location>
        <begin position="1"/>
        <end position="53"/>
    </location>
</feature>
<accession>A0A023AXM7</accession>
<feature type="compositionally biased region" description="Acidic residues" evidence="1">
    <location>
        <begin position="98"/>
        <end position="108"/>
    </location>
</feature>
<organism evidence="2 3">
    <name type="scientific">Gregarina niphandrodes</name>
    <name type="common">Septate eugregarine</name>
    <dbReference type="NCBI Taxonomy" id="110365"/>
    <lineage>
        <taxon>Eukaryota</taxon>
        <taxon>Sar</taxon>
        <taxon>Alveolata</taxon>
        <taxon>Apicomplexa</taxon>
        <taxon>Conoidasida</taxon>
        <taxon>Gregarinasina</taxon>
        <taxon>Eugregarinorida</taxon>
        <taxon>Gregarinidae</taxon>
        <taxon>Gregarina</taxon>
    </lineage>
</organism>
<feature type="compositionally biased region" description="Basic and acidic residues" evidence="1">
    <location>
        <begin position="130"/>
        <end position="161"/>
    </location>
</feature>
<dbReference type="AlphaFoldDB" id="A0A023AXM7"/>
<comment type="caution">
    <text evidence="2">The sequence shown here is derived from an EMBL/GenBank/DDBJ whole genome shotgun (WGS) entry which is preliminary data.</text>
</comment>
<dbReference type="EMBL" id="AFNH02001306">
    <property type="protein sequence ID" value="EZG43397.1"/>
    <property type="molecule type" value="Genomic_DNA"/>
</dbReference>
<dbReference type="GeneID" id="22915917"/>
<gene>
    <name evidence="2" type="ORF">GNI_173900</name>
</gene>
<feature type="region of interest" description="Disordered" evidence="1">
    <location>
        <begin position="127"/>
        <end position="177"/>
    </location>
</feature>
<feature type="compositionally biased region" description="Polar residues" evidence="1">
    <location>
        <begin position="168"/>
        <end position="177"/>
    </location>
</feature>
<feature type="compositionally biased region" description="Basic and acidic residues" evidence="1">
    <location>
        <begin position="66"/>
        <end position="91"/>
    </location>
</feature>
<sequence length="177" mass="20106">MAPPEVDLRAFVPMESQREERTPARPVGGGGDEFSRDASSREEEASRQQELLGEQLRLQEANLQEMRDQEMRMQELSRQLQAEREELELLRRQPLQPEEPDVQPDEETAPAKPSFLRRCVNLLACGAGKKRSESEEAHAEGDPQEHNSDEDSEGPDVHDLRPVGNADWVNSRTPRIT</sequence>
<proteinExistence type="predicted"/>
<dbReference type="Proteomes" id="UP000019763">
    <property type="component" value="Unassembled WGS sequence"/>
</dbReference>
<dbReference type="VEuPathDB" id="CryptoDB:GNI_173900"/>
<feature type="compositionally biased region" description="Basic and acidic residues" evidence="1">
    <location>
        <begin position="33"/>
        <end position="47"/>
    </location>
</feature>
<evidence type="ECO:0000313" key="3">
    <source>
        <dbReference type="Proteomes" id="UP000019763"/>
    </source>
</evidence>
<feature type="region of interest" description="Disordered" evidence="1">
    <location>
        <begin position="66"/>
        <end position="114"/>
    </location>
</feature>
<reference evidence="2" key="1">
    <citation type="submission" date="2013-12" db="EMBL/GenBank/DDBJ databases">
        <authorList>
            <person name="Omoto C.K."/>
            <person name="Sibley D."/>
            <person name="Venepally P."/>
            <person name="Hadjithomas M."/>
            <person name="Karamycheva S."/>
            <person name="Brunk B."/>
            <person name="Roos D."/>
            <person name="Caler E."/>
            <person name="Lorenzi H."/>
        </authorList>
    </citation>
    <scope>NUCLEOTIDE SEQUENCE</scope>
</reference>